<proteinExistence type="inferred from homology"/>
<evidence type="ECO:0000259" key="4">
    <source>
        <dbReference type="SMART" id="SM00922"/>
    </source>
</evidence>
<dbReference type="InterPro" id="IPR036849">
    <property type="entry name" value="Enolase-like_C_sf"/>
</dbReference>
<dbReference type="EMBL" id="JACBYR010000001">
    <property type="protein sequence ID" value="NYE83892.1"/>
    <property type="molecule type" value="Genomic_DNA"/>
</dbReference>
<dbReference type="SUPFAM" id="SSF51604">
    <property type="entry name" value="Enolase C-terminal domain-like"/>
    <property type="match status" value="1"/>
</dbReference>
<evidence type="ECO:0000256" key="2">
    <source>
        <dbReference type="ARBA" id="ARBA00022723"/>
    </source>
</evidence>
<dbReference type="InterPro" id="IPR013341">
    <property type="entry name" value="Mandelate_racemase_N_dom"/>
</dbReference>
<evidence type="ECO:0000256" key="3">
    <source>
        <dbReference type="ARBA" id="ARBA00023235"/>
    </source>
</evidence>
<dbReference type="GO" id="GO:0006518">
    <property type="term" value="P:peptide metabolic process"/>
    <property type="evidence" value="ECO:0007669"/>
    <property type="project" value="UniProtKB-ARBA"/>
</dbReference>
<name>A0A7Y9IVL2_9BURK</name>
<dbReference type="Proteomes" id="UP000542125">
    <property type="component" value="Unassembled WGS sequence"/>
</dbReference>
<keyword evidence="6" id="KW-1185">Reference proteome</keyword>
<sequence length="359" mass="38382">MPIVSTAITPCTQGLHDAQWKFARAKVPQLEGWVLSLTDDEGNVGRAYAHAIPAISTHGDGARSALEFITPSLVGRDATDIASIMETVDVQLAFQPSVKAAVDMALHDLLARKLGVPIYVLLGGKLRDSVPQSRILPIKTPAEMAAIAARLAEEGYGQLKLKLAGDTSLDVQRIAAVRDAVGDAVVLTLDPNQSYHAKQMISAFSKMERYDIALIEQPVPQRDWAGLKLVTDTLPVAIEADESAQTLDDVYRLVTDRVADVINLKVTKLGGFRRFMDAARICDAGGVGCRMGAAFGPALMQSASLQAAVALRALPYACELSEHQHLKDDPFTPLPVVKGVIHLPEGPGCGVTFADQTSS</sequence>
<dbReference type="Pfam" id="PF02746">
    <property type="entry name" value="MR_MLE_N"/>
    <property type="match status" value="1"/>
</dbReference>
<comment type="caution">
    <text evidence="5">The sequence shown here is derived from an EMBL/GenBank/DDBJ whole genome shotgun (WGS) entry which is preliminary data.</text>
</comment>
<evidence type="ECO:0000313" key="5">
    <source>
        <dbReference type="EMBL" id="NYE83892.1"/>
    </source>
</evidence>
<dbReference type="PANTHER" id="PTHR48073:SF2">
    <property type="entry name" value="O-SUCCINYLBENZOATE SYNTHASE"/>
    <property type="match status" value="1"/>
</dbReference>
<dbReference type="Gene3D" id="3.30.390.10">
    <property type="entry name" value="Enolase-like, N-terminal domain"/>
    <property type="match status" value="1"/>
</dbReference>
<dbReference type="SFLD" id="SFLDG00180">
    <property type="entry name" value="muconate_cycloisomerase"/>
    <property type="match status" value="1"/>
</dbReference>
<dbReference type="GO" id="GO:0046872">
    <property type="term" value="F:metal ion binding"/>
    <property type="evidence" value="ECO:0007669"/>
    <property type="project" value="UniProtKB-KW"/>
</dbReference>
<evidence type="ECO:0000313" key="6">
    <source>
        <dbReference type="Proteomes" id="UP000542125"/>
    </source>
</evidence>
<dbReference type="InterPro" id="IPR029017">
    <property type="entry name" value="Enolase-like_N"/>
</dbReference>
<accession>A0A7Y9IVL2</accession>
<evidence type="ECO:0000256" key="1">
    <source>
        <dbReference type="ARBA" id="ARBA00008031"/>
    </source>
</evidence>
<reference evidence="5 6" key="1">
    <citation type="submission" date="2020-07" db="EMBL/GenBank/DDBJ databases">
        <title>Genomic Encyclopedia of Type Strains, Phase IV (KMG-V): Genome sequencing to study the core and pangenomes of soil and plant-associated prokaryotes.</title>
        <authorList>
            <person name="Whitman W."/>
        </authorList>
    </citation>
    <scope>NUCLEOTIDE SEQUENCE [LARGE SCALE GENOMIC DNA]</scope>
    <source>
        <strain evidence="5 6">SAS40</strain>
    </source>
</reference>
<feature type="domain" description="Mandelate racemase/muconate lactonizing enzyme C-terminal" evidence="4">
    <location>
        <begin position="141"/>
        <end position="237"/>
    </location>
</feature>
<keyword evidence="2" id="KW-0479">Metal-binding</keyword>
<dbReference type="SMART" id="SM00922">
    <property type="entry name" value="MR_MLE"/>
    <property type="match status" value="1"/>
</dbReference>
<keyword evidence="3" id="KW-0413">Isomerase</keyword>
<dbReference type="SUPFAM" id="SSF54826">
    <property type="entry name" value="Enolase N-terminal domain-like"/>
    <property type="match status" value="1"/>
</dbReference>
<gene>
    <name evidence="5" type="ORF">FHW18_003163</name>
</gene>
<organism evidence="5 6">
    <name type="scientific">Pigmentiphaga litoralis</name>
    <dbReference type="NCBI Taxonomy" id="516702"/>
    <lineage>
        <taxon>Bacteria</taxon>
        <taxon>Pseudomonadati</taxon>
        <taxon>Pseudomonadota</taxon>
        <taxon>Betaproteobacteria</taxon>
        <taxon>Burkholderiales</taxon>
        <taxon>Alcaligenaceae</taxon>
        <taxon>Pigmentiphaga</taxon>
    </lineage>
</organism>
<dbReference type="InterPro" id="IPR013342">
    <property type="entry name" value="Mandelate_racemase_C"/>
</dbReference>
<dbReference type="GO" id="GO:0016854">
    <property type="term" value="F:racemase and epimerase activity"/>
    <property type="evidence" value="ECO:0007669"/>
    <property type="project" value="UniProtKB-ARBA"/>
</dbReference>
<dbReference type="RefSeq" id="WP_179587649.1">
    <property type="nucleotide sequence ID" value="NZ_JACBYR010000001.1"/>
</dbReference>
<protein>
    <submittedName>
        <fullName evidence="5">L-alanine-DL-glutamate epimerase-like enolase superfamily enzyme</fullName>
    </submittedName>
</protein>
<comment type="similarity">
    <text evidence="1">Belongs to the mandelate racemase/muconate lactonizing enzyme family.</text>
</comment>
<dbReference type="SFLD" id="SFLDS00001">
    <property type="entry name" value="Enolase"/>
    <property type="match status" value="1"/>
</dbReference>
<dbReference type="SFLD" id="SFLDF00009">
    <property type="entry name" value="o-succinylbenzoate_synthase"/>
    <property type="match status" value="1"/>
</dbReference>
<dbReference type="Pfam" id="PF13378">
    <property type="entry name" value="MR_MLE_C"/>
    <property type="match status" value="1"/>
</dbReference>
<dbReference type="InterPro" id="IPR029065">
    <property type="entry name" value="Enolase_C-like"/>
</dbReference>
<dbReference type="AlphaFoldDB" id="A0A7Y9IVL2"/>
<dbReference type="Gene3D" id="3.20.20.120">
    <property type="entry name" value="Enolase-like C-terminal domain"/>
    <property type="match status" value="1"/>
</dbReference>
<dbReference type="PANTHER" id="PTHR48073">
    <property type="entry name" value="O-SUCCINYLBENZOATE SYNTHASE-RELATED"/>
    <property type="match status" value="1"/>
</dbReference>